<comment type="caution">
    <text evidence="1">The sequence shown here is derived from an EMBL/GenBank/DDBJ whole genome shotgun (WGS) entry which is preliminary data.</text>
</comment>
<proteinExistence type="predicted"/>
<name>A0ABP0QPF4_9DINO</name>
<protein>
    <submittedName>
        <fullName evidence="1">Uncharacterized protein</fullName>
    </submittedName>
</protein>
<keyword evidence="2" id="KW-1185">Reference proteome</keyword>
<gene>
    <name evidence="1" type="ORF">CCMP2556_LOCUS43334</name>
</gene>
<sequence length="318" mass="35593">MGVAKLYSEKGLEVLKLQVSEDSSPRVQAILHENGAGSVQLSDPFRRGQEPSYQKRFERVKSFLEDLGYLGHPGPACAKFWFANGLGRVIVYPIESLILSVHKRIKASKTTSWQRNSDQLAFLLPTYGSRGAISAATRMTYGNAFARAAFRGGGPFILKDSKDVTTQALKRLGYLDEWNTDEYEAMLCFVNSTHNKRALRKMDLLPEPSDSSLDVKDKLRTAFLSCAQSGQWQKPAAVAGQMKRIVDILKNTGLLETKETSGEYCSGYSQDEISQAIKDYAREQQLPPCKTFNCLAWRILGHIQPEAPTRRGTVEFRK</sequence>
<accession>A0ABP0QPF4</accession>
<organism evidence="1 2">
    <name type="scientific">Durusdinium trenchii</name>
    <dbReference type="NCBI Taxonomy" id="1381693"/>
    <lineage>
        <taxon>Eukaryota</taxon>
        <taxon>Sar</taxon>
        <taxon>Alveolata</taxon>
        <taxon>Dinophyceae</taxon>
        <taxon>Suessiales</taxon>
        <taxon>Symbiodiniaceae</taxon>
        <taxon>Durusdinium</taxon>
    </lineage>
</organism>
<dbReference type="Proteomes" id="UP001642484">
    <property type="component" value="Unassembled WGS sequence"/>
</dbReference>
<evidence type="ECO:0000313" key="2">
    <source>
        <dbReference type="Proteomes" id="UP001642484"/>
    </source>
</evidence>
<reference evidence="1 2" key="1">
    <citation type="submission" date="2024-02" db="EMBL/GenBank/DDBJ databases">
        <authorList>
            <person name="Chen Y."/>
            <person name="Shah S."/>
            <person name="Dougan E. K."/>
            <person name="Thang M."/>
            <person name="Chan C."/>
        </authorList>
    </citation>
    <scope>NUCLEOTIDE SEQUENCE [LARGE SCALE GENOMIC DNA]</scope>
</reference>
<evidence type="ECO:0000313" key="1">
    <source>
        <dbReference type="EMBL" id="CAK9090149.1"/>
    </source>
</evidence>
<dbReference type="EMBL" id="CAXAMN010024807">
    <property type="protein sequence ID" value="CAK9090149.1"/>
    <property type="molecule type" value="Genomic_DNA"/>
</dbReference>